<evidence type="ECO:0000313" key="3">
    <source>
        <dbReference type="EMBL" id="QFR48891.1"/>
    </source>
</evidence>
<dbReference type="SUPFAM" id="SSF53756">
    <property type="entry name" value="UDP-Glycosyltransferase/glycogen phosphorylase"/>
    <property type="match status" value="1"/>
</dbReference>
<dbReference type="Gene3D" id="3.40.50.2000">
    <property type="entry name" value="Glycogen Phosphorylase B"/>
    <property type="match status" value="2"/>
</dbReference>
<reference evidence="3 4" key="1">
    <citation type="submission" date="2019-09" db="EMBL/GenBank/DDBJ databases">
        <title>Sulfurimonas gotlandica sp. nov., a chemoautotrophic and psychrotolerant epsilonproteobacterium isolated from a pelagic redoxcline, and an emended description of the genus Sulfurimonas.</title>
        <authorList>
            <person name="Wang S."/>
            <person name="Jiang L."/>
            <person name="Shao S."/>
        </authorList>
    </citation>
    <scope>NUCLEOTIDE SEQUENCE [LARGE SCALE GENOMIC DNA]</scope>
    <source>
        <strain evidence="3 4">GYSZ_1</strain>
    </source>
</reference>
<dbReference type="Pfam" id="PF00534">
    <property type="entry name" value="Glycos_transf_1"/>
    <property type="match status" value="1"/>
</dbReference>
<dbReference type="InterPro" id="IPR001296">
    <property type="entry name" value="Glyco_trans_1"/>
</dbReference>
<dbReference type="AlphaFoldDB" id="A0A5P8NZU1"/>
<name>A0A5P8NZU1_9BACT</name>
<organism evidence="3 4">
    <name type="scientific">Sulfurimonas lithotrophica</name>
    <dbReference type="NCBI Taxonomy" id="2590022"/>
    <lineage>
        <taxon>Bacteria</taxon>
        <taxon>Pseudomonadati</taxon>
        <taxon>Campylobacterota</taxon>
        <taxon>Epsilonproteobacteria</taxon>
        <taxon>Campylobacterales</taxon>
        <taxon>Sulfurimonadaceae</taxon>
        <taxon>Sulfurimonas</taxon>
    </lineage>
</organism>
<dbReference type="EMBL" id="CP043617">
    <property type="protein sequence ID" value="QFR48891.1"/>
    <property type="molecule type" value="Genomic_DNA"/>
</dbReference>
<keyword evidence="4" id="KW-1185">Reference proteome</keyword>
<dbReference type="InterPro" id="IPR050194">
    <property type="entry name" value="Glycosyltransferase_grp1"/>
</dbReference>
<sequence length="399" mass="46535">MRNILYQASILLRNNRKVVLNNLHISMTDFKNESRVLKETNSMLKHGIVNKIFIASLHESGLEEEVVYDEKLILNRFKLSTRKFSKNIFFQAIKYIEFLLRIIFFYKNKNINIINIHSVSLLPIGVLFKYIYGAKLVYDTHELETEVTGSRGIRKKLSKTMERFLIKKSDLMFVVSESISDWYLKEYNIRKPEVVLNVPKLFKQESTNHFRQKFNIDEDSVIVLYQGALMEGRGIELLLESFIFRKDDNIVIVFMGYGPLEEKVKSASSENNNIFFHTAVPPEVVLEYTASADFGISFIENTCLSYYYCLPNKLFEYAMVGLPVIVSKMKEMEDIVKKYNMGIVVDESNAKAINNAIDNILKTNLTQMKENARKCAEENSWEKQEVKMINEYKRILYGK</sequence>
<protein>
    <submittedName>
        <fullName evidence="3">Glycosyltransferase family 4 protein</fullName>
    </submittedName>
</protein>
<dbReference type="OrthoDB" id="9815351at2"/>
<feature type="domain" description="Glycosyltransferase subfamily 4-like N-terminal" evidence="2">
    <location>
        <begin position="93"/>
        <end position="195"/>
    </location>
</feature>
<evidence type="ECO:0000259" key="1">
    <source>
        <dbReference type="Pfam" id="PF00534"/>
    </source>
</evidence>
<evidence type="ECO:0000259" key="2">
    <source>
        <dbReference type="Pfam" id="PF13439"/>
    </source>
</evidence>
<gene>
    <name evidence="3" type="ORF">FJR48_03805</name>
</gene>
<dbReference type="GO" id="GO:0016757">
    <property type="term" value="F:glycosyltransferase activity"/>
    <property type="evidence" value="ECO:0007669"/>
    <property type="project" value="InterPro"/>
</dbReference>
<dbReference type="InterPro" id="IPR028098">
    <property type="entry name" value="Glyco_trans_4-like_N"/>
</dbReference>
<keyword evidence="3" id="KW-0808">Transferase</keyword>
<feature type="domain" description="Glycosyl transferase family 1" evidence="1">
    <location>
        <begin position="209"/>
        <end position="374"/>
    </location>
</feature>
<dbReference type="PANTHER" id="PTHR45947:SF3">
    <property type="entry name" value="SULFOQUINOVOSYL TRANSFERASE SQD2"/>
    <property type="match status" value="1"/>
</dbReference>
<dbReference type="KEGG" id="sulg:FJR48_03805"/>
<accession>A0A5P8NZU1</accession>
<dbReference type="PANTHER" id="PTHR45947">
    <property type="entry name" value="SULFOQUINOVOSYL TRANSFERASE SQD2"/>
    <property type="match status" value="1"/>
</dbReference>
<evidence type="ECO:0000313" key="4">
    <source>
        <dbReference type="Proteomes" id="UP000326944"/>
    </source>
</evidence>
<dbReference type="Pfam" id="PF13439">
    <property type="entry name" value="Glyco_transf_4"/>
    <property type="match status" value="1"/>
</dbReference>
<proteinExistence type="predicted"/>
<dbReference type="Proteomes" id="UP000326944">
    <property type="component" value="Chromosome"/>
</dbReference>